<dbReference type="PROSITE" id="PS00211">
    <property type="entry name" value="ABC_TRANSPORTER_1"/>
    <property type="match status" value="1"/>
</dbReference>
<dbReference type="InterPro" id="IPR003439">
    <property type="entry name" value="ABC_transporter-like_ATP-bd"/>
</dbReference>
<feature type="transmembrane region" description="Helical" evidence="9">
    <location>
        <begin position="235"/>
        <end position="254"/>
    </location>
</feature>
<dbReference type="SUPFAM" id="SSF90123">
    <property type="entry name" value="ABC transporter transmembrane region"/>
    <property type="match status" value="1"/>
</dbReference>
<feature type="transmembrane region" description="Helical" evidence="9">
    <location>
        <begin position="318"/>
        <end position="343"/>
    </location>
</feature>
<dbReference type="CDD" id="cd18552">
    <property type="entry name" value="ABC_6TM_MsbA_like"/>
    <property type="match status" value="1"/>
</dbReference>
<evidence type="ECO:0000259" key="10">
    <source>
        <dbReference type="PROSITE" id="PS50893"/>
    </source>
</evidence>
<dbReference type="GO" id="GO:0016887">
    <property type="term" value="F:ATP hydrolysis activity"/>
    <property type="evidence" value="ECO:0007669"/>
    <property type="project" value="InterPro"/>
</dbReference>
<comment type="subcellular location">
    <subcellularLocation>
        <location evidence="1">Cell membrane</location>
        <topology evidence="1">Multi-pass membrane protein</topology>
    </subcellularLocation>
</comment>
<dbReference type="PANTHER" id="PTHR43394:SF1">
    <property type="entry name" value="ATP-BINDING CASSETTE SUB-FAMILY B MEMBER 10, MITOCHONDRIAL"/>
    <property type="match status" value="1"/>
</dbReference>
<accession>A0A5C5ZP69</accession>
<keyword evidence="4 9" id="KW-0812">Transmembrane</keyword>
<evidence type="ECO:0000256" key="1">
    <source>
        <dbReference type="ARBA" id="ARBA00004651"/>
    </source>
</evidence>
<feature type="transmembrane region" description="Helical" evidence="9">
    <location>
        <begin position="12"/>
        <end position="33"/>
    </location>
</feature>
<dbReference type="GO" id="GO:0005524">
    <property type="term" value="F:ATP binding"/>
    <property type="evidence" value="ECO:0007669"/>
    <property type="project" value="UniProtKB-KW"/>
</dbReference>
<keyword evidence="5" id="KW-0547">Nucleotide-binding</keyword>
<keyword evidence="2" id="KW-0813">Transport</keyword>
<evidence type="ECO:0000256" key="7">
    <source>
        <dbReference type="ARBA" id="ARBA00022989"/>
    </source>
</evidence>
<evidence type="ECO:0000256" key="8">
    <source>
        <dbReference type="ARBA" id="ARBA00023136"/>
    </source>
</evidence>
<dbReference type="RefSeq" id="WP_146400430.1">
    <property type="nucleotide sequence ID" value="NZ_SJPQ01000002.1"/>
</dbReference>
<dbReference type="SMART" id="SM00382">
    <property type="entry name" value="AAA"/>
    <property type="match status" value="1"/>
</dbReference>
<dbReference type="OrthoDB" id="9762778at2"/>
<keyword evidence="8 9" id="KW-0472">Membrane</keyword>
<name>A0A5C5ZP69_9BACT</name>
<keyword evidence="3" id="KW-1003">Cell membrane</keyword>
<proteinExistence type="predicted"/>
<dbReference type="Gene3D" id="1.20.1560.10">
    <property type="entry name" value="ABC transporter type 1, transmembrane domain"/>
    <property type="match status" value="1"/>
</dbReference>
<dbReference type="PANTHER" id="PTHR43394">
    <property type="entry name" value="ATP-DEPENDENT PERMEASE MDL1, MITOCHONDRIAL"/>
    <property type="match status" value="1"/>
</dbReference>
<evidence type="ECO:0000256" key="2">
    <source>
        <dbReference type="ARBA" id="ARBA00022448"/>
    </source>
</evidence>
<sequence>MTGFGRAVRLALGSRGLVAGCFVTSLFVAVLWASNLMAVWPLVDAVMRGQSVPQWLESEAETQRTELAERTQRRIELGLQVAHASPDQHPRLRQLIADSKRESGYTREKLEWNAWVRPIAARWLPSTPFETLVCVCAYVMIGTLLKNLFRVLNLVCVARLGHVTCFNLRKDYYRQLLRLDLSEFSERGRGDLMNRCTTDLNEVGTGVQTLFGQAVREPLKMIACFAGAAWVSWRLLLLTIVVAPIAFFAVRALAKSLKRANRRALEELSGIFETLTETLSSIRLIKAFTLESAERARFHDSAKALYERQMKIARYNALVSPLTENLGIMMVMLAALAGGFLVLNQETHLFGVRISETPLTHGHMTLFFAMLIGMSDPARRLAEVFNRLQMASAASDRVFEVLDRRPTIVDPPAPASFPLKWRSLAFEQVTFGYGGGASVLKNVDLEVRRGERIAIVGPNGCGKSTLLSLLPRFYDTTGGAIRIDGVDVRDLRLRALRSRIGIVSQQAHLFNTSVAENISFGRPGATREEIEAAAVQAHADRFVLDKLEHGYDTIVGPGGSRLSGGQRQRIALARAILRDPEILILDEATSQIDVESERLIHDALKRFTVGRTTLLITHRPSTLTLADRVVVMDHGVIDDIGTADELYARCELFRTLCSGGYRASA</sequence>
<keyword evidence="6 12" id="KW-0067">ATP-binding</keyword>
<dbReference type="InterPro" id="IPR036640">
    <property type="entry name" value="ABC1_TM_sf"/>
</dbReference>
<dbReference type="InterPro" id="IPR011527">
    <property type="entry name" value="ABC1_TM_dom"/>
</dbReference>
<gene>
    <name evidence="12" type="ORF">Mal64_24360</name>
</gene>
<evidence type="ECO:0000256" key="6">
    <source>
        <dbReference type="ARBA" id="ARBA00022840"/>
    </source>
</evidence>
<dbReference type="InterPro" id="IPR003593">
    <property type="entry name" value="AAA+_ATPase"/>
</dbReference>
<dbReference type="InterPro" id="IPR039421">
    <property type="entry name" value="Type_1_exporter"/>
</dbReference>
<keyword evidence="13" id="KW-1185">Reference proteome</keyword>
<evidence type="ECO:0000256" key="4">
    <source>
        <dbReference type="ARBA" id="ARBA00022692"/>
    </source>
</evidence>
<dbReference type="SUPFAM" id="SSF52540">
    <property type="entry name" value="P-loop containing nucleoside triphosphate hydrolases"/>
    <property type="match status" value="1"/>
</dbReference>
<dbReference type="PROSITE" id="PS50929">
    <property type="entry name" value="ABC_TM1F"/>
    <property type="match status" value="1"/>
</dbReference>
<evidence type="ECO:0000313" key="12">
    <source>
        <dbReference type="EMBL" id="TWT88946.1"/>
    </source>
</evidence>
<evidence type="ECO:0000259" key="11">
    <source>
        <dbReference type="PROSITE" id="PS50929"/>
    </source>
</evidence>
<comment type="caution">
    <text evidence="12">The sequence shown here is derived from an EMBL/GenBank/DDBJ whole genome shotgun (WGS) entry which is preliminary data.</text>
</comment>
<dbReference type="Pfam" id="PF00005">
    <property type="entry name" value="ABC_tran"/>
    <property type="match status" value="1"/>
</dbReference>
<protein>
    <submittedName>
        <fullName evidence="12">Putative ABC transporter ATP-binding protein</fullName>
    </submittedName>
</protein>
<dbReference type="InterPro" id="IPR027417">
    <property type="entry name" value="P-loop_NTPase"/>
</dbReference>
<reference evidence="12 13" key="1">
    <citation type="submission" date="2019-02" db="EMBL/GenBank/DDBJ databases">
        <title>Deep-cultivation of Planctomycetes and their phenomic and genomic characterization uncovers novel biology.</title>
        <authorList>
            <person name="Wiegand S."/>
            <person name="Jogler M."/>
            <person name="Boedeker C."/>
            <person name="Pinto D."/>
            <person name="Vollmers J."/>
            <person name="Rivas-Marin E."/>
            <person name="Kohn T."/>
            <person name="Peeters S.H."/>
            <person name="Heuer A."/>
            <person name="Rast P."/>
            <person name="Oberbeckmann S."/>
            <person name="Bunk B."/>
            <person name="Jeske O."/>
            <person name="Meyerdierks A."/>
            <person name="Storesund J.E."/>
            <person name="Kallscheuer N."/>
            <person name="Luecker S."/>
            <person name="Lage O.M."/>
            <person name="Pohl T."/>
            <person name="Merkel B.J."/>
            <person name="Hornburger P."/>
            <person name="Mueller R.-W."/>
            <person name="Bruemmer F."/>
            <person name="Labrenz M."/>
            <person name="Spormann A.M."/>
            <person name="Op Den Camp H."/>
            <person name="Overmann J."/>
            <person name="Amann R."/>
            <person name="Jetten M.S.M."/>
            <person name="Mascher T."/>
            <person name="Medema M.H."/>
            <person name="Devos D.P."/>
            <person name="Kaster A.-K."/>
            <person name="Ovreas L."/>
            <person name="Rohde M."/>
            <person name="Galperin M.Y."/>
            <person name="Jogler C."/>
        </authorList>
    </citation>
    <scope>NUCLEOTIDE SEQUENCE [LARGE SCALE GENOMIC DNA]</scope>
    <source>
        <strain evidence="12 13">Mal64</strain>
    </source>
</reference>
<dbReference type="GO" id="GO:0005886">
    <property type="term" value="C:plasma membrane"/>
    <property type="evidence" value="ECO:0007669"/>
    <property type="project" value="UniProtKB-SubCell"/>
</dbReference>
<evidence type="ECO:0000256" key="5">
    <source>
        <dbReference type="ARBA" id="ARBA00022741"/>
    </source>
</evidence>
<feature type="domain" description="ABC transporter" evidence="10">
    <location>
        <begin position="424"/>
        <end position="659"/>
    </location>
</feature>
<dbReference type="InterPro" id="IPR017871">
    <property type="entry name" value="ABC_transporter-like_CS"/>
</dbReference>
<dbReference type="FunFam" id="3.40.50.300:FF:000299">
    <property type="entry name" value="ABC transporter ATP-binding protein/permease"/>
    <property type="match status" value="1"/>
</dbReference>
<evidence type="ECO:0000256" key="9">
    <source>
        <dbReference type="SAM" id="Phobius"/>
    </source>
</evidence>
<dbReference type="AlphaFoldDB" id="A0A5C5ZP69"/>
<dbReference type="Gene3D" id="3.40.50.300">
    <property type="entry name" value="P-loop containing nucleotide triphosphate hydrolases"/>
    <property type="match status" value="1"/>
</dbReference>
<feature type="domain" description="ABC transmembrane type-1" evidence="11">
    <location>
        <begin position="115"/>
        <end position="390"/>
    </location>
</feature>
<dbReference type="PROSITE" id="PS50893">
    <property type="entry name" value="ABC_TRANSPORTER_2"/>
    <property type="match status" value="1"/>
</dbReference>
<dbReference type="Proteomes" id="UP000315440">
    <property type="component" value="Unassembled WGS sequence"/>
</dbReference>
<dbReference type="GO" id="GO:0015421">
    <property type="term" value="F:ABC-type oligopeptide transporter activity"/>
    <property type="evidence" value="ECO:0007669"/>
    <property type="project" value="TreeGrafter"/>
</dbReference>
<dbReference type="Pfam" id="PF00664">
    <property type="entry name" value="ABC_membrane"/>
    <property type="match status" value="1"/>
</dbReference>
<organism evidence="12 13">
    <name type="scientific">Pseudobythopirellula maris</name>
    <dbReference type="NCBI Taxonomy" id="2527991"/>
    <lineage>
        <taxon>Bacteria</taxon>
        <taxon>Pseudomonadati</taxon>
        <taxon>Planctomycetota</taxon>
        <taxon>Planctomycetia</taxon>
        <taxon>Pirellulales</taxon>
        <taxon>Lacipirellulaceae</taxon>
        <taxon>Pseudobythopirellula</taxon>
    </lineage>
</organism>
<evidence type="ECO:0000256" key="3">
    <source>
        <dbReference type="ARBA" id="ARBA00022475"/>
    </source>
</evidence>
<dbReference type="EMBL" id="SJPQ01000002">
    <property type="protein sequence ID" value="TWT88946.1"/>
    <property type="molecule type" value="Genomic_DNA"/>
</dbReference>
<evidence type="ECO:0000313" key="13">
    <source>
        <dbReference type="Proteomes" id="UP000315440"/>
    </source>
</evidence>
<keyword evidence="7 9" id="KW-1133">Transmembrane helix</keyword>